<protein>
    <recommendedName>
        <fullName evidence="2">C-type lectin domain-containing protein</fullName>
    </recommendedName>
</protein>
<dbReference type="InterPro" id="IPR016187">
    <property type="entry name" value="CTDL_fold"/>
</dbReference>
<organism evidence="3 4">
    <name type="scientific">Poecilia latipinna</name>
    <name type="common">sailfin molly</name>
    <dbReference type="NCBI Taxonomy" id="48699"/>
    <lineage>
        <taxon>Eukaryota</taxon>
        <taxon>Metazoa</taxon>
        <taxon>Chordata</taxon>
        <taxon>Craniata</taxon>
        <taxon>Vertebrata</taxon>
        <taxon>Euteleostomi</taxon>
        <taxon>Actinopterygii</taxon>
        <taxon>Neopterygii</taxon>
        <taxon>Teleostei</taxon>
        <taxon>Neoteleostei</taxon>
        <taxon>Acanthomorphata</taxon>
        <taxon>Ovalentaria</taxon>
        <taxon>Atherinomorphae</taxon>
        <taxon>Cyprinodontiformes</taxon>
        <taxon>Poeciliidae</taxon>
        <taxon>Poeciliinae</taxon>
        <taxon>Poecilia</taxon>
    </lineage>
</organism>
<name>A0A3B3UN10_9TELE</name>
<reference evidence="3" key="2">
    <citation type="submission" date="2025-09" db="UniProtKB">
        <authorList>
            <consortium name="Ensembl"/>
        </authorList>
    </citation>
    <scope>IDENTIFICATION</scope>
</reference>
<dbReference type="PANTHER" id="PTHR45784">
    <property type="entry name" value="C-TYPE LECTIN DOMAIN FAMILY 20 MEMBER A-RELATED"/>
    <property type="match status" value="1"/>
</dbReference>
<dbReference type="PANTHER" id="PTHR45784:SF3">
    <property type="entry name" value="C-TYPE LECTIN DOMAIN FAMILY 4 MEMBER K-LIKE-RELATED"/>
    <property type="match status" value="1"/>
</dbReference>
<dbReference type="STRING" id="48699.ENSPLAP00000014248"/>
<dbReference type="Ensembl" id="ENSPLAT00000030244.1">
    <property type="protein sequence ID" value="ENSPLAP00000014248.1"/>
    <property type="gene ID" value="ENSPLAG00000017890.1"/>
</dbReference>
<evidence type="ECO:0000256" key="1">
    <source>
        <dbReference type="ARBA" id="ARBA00023157"/>
    </source>
</evidence>
<reference evidence="3" key="1">
    <citation type="submission" date="2025-08" db="UniProtKB">
        <authorList>
            <consortium name="Ensembl"/>
        </authorList>
    </citation>
    <scope>IDENTIFICATION</scope>
</reference>
<keyword evidence="1" id="KW-1015">Disulfide bond</keyword>
<dbReference type="PROSITE" id="PS00615">
    <property type="entry name" value="C_TYPE_LECTIN_1"/>
    <property type="match status" value="1"/>
</dbReference>
<dbReference type="AlphaFoldDB" id="A0A3B3UN10"/>
<sequence>GSISGIHIRMFTFTLLTEQQSELQTGLWFDLVGKHWFKHWLLLTSAAGLLKKVLVSGSEVTFAFINANMNWTQAQSYCRNHYTDLARVRNMADIQEIQTLIPSGQRVWIGFHRAVWMWADGSRFSFSYWRSSEPNGPGENCTSADLGDSGQWEDWDCDVQRPFICHNGKPPLSL</sequence>
<feature type="domain" description="C-type lectin" evidence="2">
    <location>
        <begin position="62"/>
        <end position="166"/>
    </location>
</feature>
<dbReference type="InterPro" id="IPR018378">
    <property type="entry name" value="C-type_lectin_CS"/>
</dbReference>
<evidence type="ECO:0000259" key="2">
    <source>
        <dbReference type="PROSITE" id="PS50041"/>
    </source>
</evidence>
<keyword evidence="4" id="KW-1185">Reference proteome</keyword>
<dbReference type="GeneTree" id="ENSGT01100000263473"/>
<dbReference type="Pfam" id="PF00059">
    <property type="entry name" value="Lectin_C"/>
    <property type="match status" value="1"/>
</dbReference>
<dbReference type="InterPro" id="IPR016186">
    <property type="entry name" value="C-type_lectin-like/link_sf"/>
</dbReference>
<evidence type="ECO:0000313" key="3">
    <source>
        <dbReference type="Ensembl" id="ENSPLAP00000014248.1"/>
    </source>
</evidence>
<evidence type="ECO:0000313" key="4">
    <source>
        <dbReference type="Proteomes" id="UP000261500"/>
    </source>
</evidence>
<proteinExistence type="predicted"/>
<dbReference type="PROSITE" id="PS50041">
    <property type="entry name" value="C_TYPE_LECTIN_2"/>
    <property type="match status" value="1"/>
</dbReference>
<dbReference type="Gene3D" id="3.10.100.10">
    <property type="entry name" value="Mannose-Binding Protein A, subunit A"/>
    <property type="match status" value="1"/>
</dbReference>
<dbReference type="SUPFAM" id="SSF56436">
    <property type="entry name" value="C-type lectin-like"/>
    <property type="match status" value="1"/>
</dbReference>
<dbReference type="Proteomes" id="UP000261500">
    <property type="component" value="Unplaced"/>
</dbReference>
<dbReference type="SMART" id="SM00034">
    <property type="entry name" value="CLECT"/>
    <property type="match status" value="1"/>
</dbReference>
<accession>A0A3B3UN10</accession>
<dbReference type="InterPro" id="IPR001304">
    <property type="entry name" value="C-type_lectin-like"/>
</dbReference>